<protein>
    <submittedName>
        <fullName evidence="1">Uncharacterized protein</fullName>
    </submittedName>
</protein>
<dbReference type="EMBL" id="BARW01001112">
    <property type="protein sequence ID" value="GAI72221.1"/>
    <property type="molecule type" value="Genomic_DNA"/>
</dbReference>
<evidence type="ECO:0000313" key="1">
    <source>
        <dbReference type="EMBL" id="GAI72221.1"/>
    </source>
</evidence>
<dbReference type="Gene3D" id="2.120.10.30">
    <property type="entry name" value="TolB, C-terminal domain"/>
    <property type="match status" value="1"/>
</dbReference>
<proteinExistence type="predicted"/>
<gene>
    <name evidence="1" type="ORF">S12H4_03811</name>
</gene>
<reference evidence="1" key="1">
    <citation type="journal article" date="2014" name="Front. Microbiol.">
        <title>High frequency of phylogenetically diverse reductive dehalogenase-homologous genes in deep subseafloor sedimentary metagenomes.</title>
        <authorList>
            <person name="Kawai M."/>
            <person name="Futagami T."/>
            <person name="Toyoda A."/>
            <person name="Takaki Y."/>
            <person name="Nishi S."/>
            <person name="Hori S."/>
            <person name="Arai W."/>
            <person name="Tsubouchi T."/>
            <person name="Morono Y."/>
            <person name="Uchiyama I."/>
            <person name="Ito T."/>
            <person name="Fujiyama A."/>
            <person name="Inagaki F."/>
            <person name="Takami H."/>
        </authorList>
    </citation>
    <scope>NUCLEOTIDE SEQUENCE</scope>
    <source>
        <strain evidence="1">Expedition CK06-06</strain>
    </source>
</reference>
<name>X1RZ69_9ZZZZ</name>
<dbReference type="Pfam" id="PF07676">
    <property type="entry name" value="PD40"/>
    <property type="match status" value="2"/>
</dbReference>
<organism evidence="1">
    <name type="scientific">marine sediment metagenome</name>
    <dbReference type="NCBI Taxonomy" id="412755"/>
    <lineage>
        <taxon>unclassified sequences</taxon>
        <taxon>metagenomes</taxon>
        <taxon>ecological metagenomes</taxon>
    </lineage>
</organism>
<sequence length="289" mass="33081">MDAYFYLANAYQVNGDLTKSHLAYKKYLELLDPSDTLNYEFVNQQIKACETAKSFMDKKVYFDAINIGEIINDRFPNFNPLVSEDESAMVYMSSRQFQDAIFYTKKVDGSWTVPENILPQILTEDIYAVSLSFNGKELYMSKDDNFNSDLYISRLQEDDVWGKVVKLNKNINTKYWESHACVSPDGKTLYFTSNRKNGYGGLDIYISERNDPSGEWGPAVNLGPEINSQFNEDTPFLTNDGKTLFFSSQGHDNIGSFDIFYSTKLENGTWLKPVNIGYPINTTDDDLLF</sequence>
<dbReference type="InterPro" id="IPR011659">
    <property type="entry name" value="WD40"/>
</dbReference>
<dbReference type="InterPro" id="IPR011042">
    <property type="entry name" value="6-blade_b-propeller_TolB-like"/>
</dbReference>
<accession>X1RZ69</accession>
<dbReference type="SUPFAM" id="SSF82171">
    <property type="entry name" value="DPP6 N-terminal domain-like"/>
    <property type="match status" value="1"/>
</dbReference>
<dbReference type="AlphaFoldDB" id="X1RZ69"/>
<comment type="caution">
    <text evidence="1">The sequence shown here is derived from an EMBL/GenBank/DDBJ whole genome shotgun (WGS) entry which is preliminary data.</text>
</comment>